<dbReference type="InterPro" id="IPR041698">
    <property type="entry name" value="Methyltransf_25"/>
</dbReference>
<proteinExistence type="predicted"/>
<dbReference type="AlphaFoldDB" id="A0A934U348"/>
<gene>
    <name evidence="3" type="ORF">JGU71_10560</name>
</gene>
<evidence type="ECO:0000313" key="3">
    <source>
        <dbReference type="EMBL" id="MBJ8339331.1"/>
    </source>
</evidence>
<sequence length="198" mass="21411">MDAKDWDDRYAQADLVWGAPPNSLVVQQLWPLQRGRALDLACGEGRNAIWLAVTGWRVTAVDFSRVALDKGATVAARSPRSVRERIEWVRADVTDAQFDSDYDLVLLVFLHLSADERAAVLTASIDALTPGGTLIVLGHDSDNITSGVGGPQDPAILFTPDDVVAELGTRAEIRVAERRLRETPAGDAIDALVVATKL</sequence>
<protein>
    <submittedName>
        <fullName evidence="3">Class I SAM-dependent methyltransferase</fullName>
    </submittedName>
</protein>
<evidence type="ECO:0000259" key="2">
    <source>
        <dbReference type="Pfam" id="PF13649"/>
    </source>
</evidence>
<reference evidence="3" key="1">
    <citation type="submission" date="2020-12" db="EMBL/GenBank/DDBJ databases">
        <title>Antrihabitans popcorni sp. nov. and Antrihabitans auranticaus sp. nov., isolated from a larva cave.</title>
        <authorList>
            <person name="Lee S.D."/>
            <person name="Kim I.S."/>
        </authorList>
    </citation>
    <scope>NUCLEOTIDE SEQUENCE</scope>
    <source>
        <strain evidence="3">YC3-6</strain>
    </source>
</reference>
<dbReference type="GO" id="GO:0008168">
    <property type="term" value="F:methyltransferase activity"/>
    <property type="evidence" value="ECO:0007669"/>
    <property type="project" value="UniProtKB-KW"/>
</dbReference>
<evidence type="ECO:0000256" key="1">
    <source>
        <dbReference type="ARBA" id="ARBA00022679"/>
    </source>
</evidence>
<feature type="domain" description="Methyltransferase" evidence="2">
    <location>
        <begin position="38"/>
        <end position="132"/>
    </location>
</feature>
<dbReference type="EMBL" id="JAEMNV010000003">
    <property type="protein sequence ID" value="MBJ8339331.1"/>
    <property type="molecule type" value="Genomic_DNA"/>
</dbReference>
<name>A0A934U348_9NOCA</name>
<dbReference type="Gene3D" id="3.40.50.150">
    <property type="entry name" value="Vaccinia Virus protein VP39"/>
    <property type="match status" value="1"/>
</dbReference>
<keyword evidence="4" id="KW-1185">Reference proteome</keyword>
<dbReference type="InterPro" id="IPR029063">
    <property type="entry name" value="SAM-dependent_MTases_sf"/>
</dbReference>
<dbReference type="PANTHER" id="PTHR43861:SF3">
    <property type="entry name" value="PUTATIVE (AFU_ORTHOLOGUE AFUA_2G14390)-RELATED"/>
    <property type="match status" value="1"/>
</dbReference>
<comment type="caution">
    <text evidence="3">The sequence shown here is derived from an EMBL/GenBank/DDBJ whole genome shotgun (WGS) entry which is preliminary data.</text>
</comment>
<keyword evidence="1" id="KW-0808">Transferase</keyword>
<dbReference type="Proteomes" id="UP000655868">
    <property type="component" value="Unassembled WGS sequence"/>
</dbReference>
<organism evidence="3 4">
    <name type="scientific">Antrihabitans stalagmiti</name>
    <dbReference type="NCBI Taxonomy" id="2799499"/>
    <lineage>
        <taxon>Bacteria</taxon>
        <taxon>Bacillati</taxon>
        <taxon>Actinomycetota</taxon>
        <taxon>Actinomycetes</taxon>
        <taxon>Mycobacteriales</taxon>
        <taxon>Nocardiaceae</taxon>
        <taxon>Antrihabitans</taxon>
    </lineage>
</organism>
<dbReference type="CDD" id="cd02440">
    <property type="entry name" value="AdoMet_MTases"/>
    <property type="match status" value="1"/>
</dbReference>
<dbReference type="Pfam" id="PF13649">
    <property type="entry name" value="Methyltransf_25"/>
    <property type="match status" value="1"/>
</dbReference>
<evidence type="ECO:0000313" key="4">
    <source>
        <dbReference type="Proteomes" id="UP000655868"/>
    </source>
</evidence>
<dbReference type="SUPFAM" id="SSF53335">
    <property type="entry name" value="S-adenosyl-L-methionine-dependent methyltransferases"/>
    <property type="match status" value="1"/>
</dbReference>
<dbReference type="RefSeq" id="WP_199704040.1">
    <property type="nucleotide sequence ID" value="NZ_JAEMNV010000003.1"/>
</dbReference>
<dbReference type="PANTHER" id="PTHR43861">
    <property type="entry name" value="TRANS-ACONITATE 2-METHYLTRANSFERASE-RELATED"/>
    <property type="match status" value="1"/>
</dbReference>
<accession>A0A934U348</accession>
<dbReference type="GO" id="GO:0032259">
    <property type="term" value="P:methylation"/>
    <property type="evidence" value="ECO:0007669"/>
    <property type="project" value="UniProtKB-KW"/>
</dbReference>
<keyword evidence="3" id="KW-0489">Methyltransferase</keyword>